<organism evidence="2 3">
    <name type="scientific">Streptomyces tropicalis</name>
    <dbReference type="NCBI Taxonomy" id="3034234"/>
    <lineage>
        <taxon>Bacteria</taxon>
        <taxon>Bacillati</taxon>
        <taxon>Actinomycetota</taxon>
        <taxon>Actinomycetes</taxon>
        <taxon>Kitasatosporales</taxon>
        <taxon>Streptomycetaceae</taxon>
        <taxon>Streptomyces</taxon>
    </lineage>
</organism>
<proteinExistence type="predicted"/>
<name>A0ABT6A2W6_9ACTN</name>
<comment type="caution">
    <text evidence="2">The sequence shown here is derived from an EMBL/GenBank/DDBJ whole genome shotgun (WGS) entry which is preliminary data.</text>
</comment>
<protein>
    <recommendedName>
        <fullName evidence="4">Secreted protein</fullName>
    </recommendedName>
</protein>
<evidence type="ECO:0008006" key="4">
    <source>
        <dbReference type="Google" id="ProtNLM"/>
    </source>
</evidence>
<evidence type="ECO:0000313" key="2">
    <source>
        <dbReference type="EMBL" id="MDF3298995.1"/>
    </source>
</evidence>
<feature type="signal peptide" evidence="1">
    <location>
        <begin position="1"/>
        <end position="27"/>
    </location>
</feature>
<reference evidence="2 3" key="1">
    <citation type="submission" date="2023-03" db="EMBL/GenBank/DDBJ databases">
        <title>Draft genome sequence of Streptomyces sp. K1PA1 isolated from peat swamp forest in Thailand.</title>
        <authorList>
            <person name="Klaysubun C."/>
            <person name="Duangmal K."/>
        </authorList>
    </citation>
    <scope>NUCLEOTIDE SEQUENCE [LARGE SCALE GENOMIC DNA]</scope>
    <source>
        <strain evidence="2 3">K1PA1</strain>
    </source>
</reference>
<evidence type="ECO:0000256" key="1">
    <source>
        <dbReference type="SAM" id="SignalP"/>
    </source>
</evidence>
<keyword evidence="1" id="KW-0732">Signal</keyword>
<keyword evidence="3" id="KW-1185">Reference proteome</keyword>
<dbReference type="RefSeq" id="WP_276108546.1">
    <property type="nucleotide sequence ID" value="NZ_JARJBB010000004.1"/>
</dbReference>
<dbReference type="EMBL" id="JARJBB010000004">
    <property type="protein sequence ID" value="MDF3298995.1"/>
    <property type="molecule type" value="Genomic_DNA"/>
</dbReference>
<dbReference type="Proteomes" id="UP001221150">
    <property type="component" value="Unassembled WGS sequence"/>
</dbReference>
<sequence length="98" mass="9753">MISTRRIVAAVGLAASVTGLASLPASAAPGAAPVAGPLKPLGVLDSLAAQSIPAPQRAQVPTVAGQLSGLDHLRDLNRLNQLTDPVAPVLGMVPAVQH</sequence>
<accession>A0ABT6A2W6</accession>
<gene>
    <name evidence="2" type="ORF">P3H78_10180</name>
</gene>
<evidence type="ECO:0000313" key="3">
    <source>
        <dbReference type="Proteomes" id="UP001221150"/>
    </source>
</evidence>
<feature type="chain" id="PRO_5046272068" description="Secreted protein" evidence="1">
    <location>
        <begin position="28"/>
        <end position="98"/>
    </location>
</feature>